<organism evidence="3 4">
    <name type="scientific">Desulfotomaculum copahuensis</name>
    <dbReference type="NCBI Taxonomy" id="1838280"/>
    <lineage>
        <taxon>Bacteria</taxon>
        <taxon>Bacillati</taxon>
        <taxon>Bacillota</taxon>
        <taxon>Clostridia</taxon>
        <taxon>Eubacteriales</taxon>
        <taxon>Desulfotomaculaceae</taxon>
        <taxon>Desulfotomaculum</taxon>
    </lineage>
</organism>
<dbReference type="OrthoDB" id="9772024at2"/>
<dbReference type="STRING" id="1838280.A6M21_11980"/>
<dbReference type="SUPFAM" id="SSF53187">
    <property type="entry name" value="Zn-dependent exopeptidases"/>
    <property type="match status" value="1"/>
</dbReference>
<dbReference type="Gene3D" id="3.30.70.1070">
    <property type="entry name" value="Sporulation related repeat"/>
    <property type="match status" value="1"/>
</dbReference>
<dbReference type="AlphaFoldDB" id="A0A1B7LDI8"/>
<dbReference type="GO" id="GO:0042834">
    <property type="term" value="F:peptidoglycan binding"/>
    <property type="evidence" value="ECO:0007669"/>
    <property type="project" value="InterPro"/>
</dbReference>
<evidence type="ECO:0000313" key="3">
    <source>
        <dbReference type="EMBL" id="OAT81121.1"/>
    </source>
</evidence>
<accession>A0A1B7LDI8</accession>
<evidence type="ECO:0000313" key="4">
    <source>
        <dbReference type="Proteomes" id="UP000078532"/>
    </source>
</evidence>
<dbReference type="Gene3D" id="3.40.630.40">
    <property type="entry name" value="Zn-dependent exopeptidases"/>
    <property type="match status" value="1"/>
</dbReference>
<gene>
    <name evidence="3" type="ORF">A6M21_11980</name>
</gene>
<dbReference type="PANTHER" id="PTHR30404">
    <property type="entry name" value="N-ACETYLMURAMOYL-L-ALANINE AMIDASE"/>
    <property type="match status" value="1"/>
</dbReference>
<dbReference type="InterPro" id="IPR007730">
    <property type="entry name" value="SPOR-like_dom"/>
</dbReference>
<proteinExistence type="predicted"/>
<dbReference type="Pfam" id="PF05036">
    <property type="entry name" value="SPOR"/>
    <property type="match status" value="1"/>
</dbReference>
<reference evidence="3 4" key="1">
    <citation type="submission" date="2016-04" db="EMBL/GenBank/DDBJ databases">
        <authorList>
            <person name="Evans L.H."/>
            <person name="Alamgir A."/>
            <person name="Owens N."/>
            <person name="Weber N.D."/>
            <person name="Virtaneva K."/>
            <person name="Barbian K."/>
            <person name="Babar A."/>
            <person name="Rosenke K."/>
        </authorList>
    </citation>
    <scope>NUCLEOTIDE SEQUENCE [LARGE SCALE GENOMIC DNA]</scope>
    <source>
        <strain evidence="3 4">LMa1</strain>
    </source>
</reference>
<dbReference type="PANTHER" id="PTHR30404:SF0">
    <property type="entry name" value="N-ACETYLMURAMOYL-L-ALANINE AMIDASE AMIC"/>
    <property type="match status" value="1"/>
</dbReference>
<dbReference type="Proteomes" id="UP000078532">
    <property type="component" value="Unassembled WGS sequence"/>
</dbReference>
<dbReference type="InterPro" id="IPR036680">
    <property type="entry name" value="SPOR-like_sf"/>
</dbReference>
<comment type="caution">
    <text evidence="3">The sequence shown here is derived from an EMBL/GenBank/DDBJ whole genome shotgun (WGS) entry which is preliminary data.</text>
</comment>
<name>A0A1B7LDI8_9FIRM</name>
<keyword evidence="1" id="KW-0378">Hydrolase</keyword>
<dbReference type="PROSITE" id="PS51724">
    <property type="entry name" value="SPOR"/>
    <property type="match status" value="1"/>
</dbReference>
<sequence>MKIVIDPGHGGKDPGAVGHSGLKEANVNLQVALKVAEKLQRAGLSVKLTRTTDAFVDLQPRCDIANSWGADYFVSIHCNSAGAPQAYGTETYCYKFGGKGEVLAKAIQAELIAATGRANRGVKEANFYVLRKTSMPAVLTELAFISNLEEERLLASAAYQEKCAMAIAKGIGKVIGVDIAEQAPQPEPLQAPAADANNVIYKVQVGAFAQRENAERLAAELRSKGYNTYIVSERRNG</sequence>
<dbReference type="Pfam" id="PF01520">
    <property type="entry name" value="Amidase_3"/>
    <property type="match status" value="1"/>
</dbReference>
<evidence type="ECO:0000256" key="1">
    <source>
        <dbReference type="ARBA" id="ARBA00022801"/>
    </source>
</evidence>
<dbReference type="GO" id="GO:0030288">
    <property type="term" value="C:outer membrane-bounded periplasmic space"/>
    <property type="evidence" value="ECO:0007669"/>
    <property type="project" value="TreeGrafter"/>
</dbReference>
<dbReference type="InterPro" id="IPR002508">
    <property type="entry name" value="MurNAc-LAA_cat"/>
</dbReference>
<feature type="domain" description="SPOR" evidence="2">
    <location>
        <begin position="195"/>
        <end position="237"/>
    </location>
</feature>
<evidence type="ECO:0000259" key="2">
    <source>
        <dbReference type="PROSITE" id="PS51724"/>
    </source>
</evidence>
<dbReference type="CDD" id="cd02696">
    <property type="entry name" value="MurNAc-LAA"/>
    <property type="match status" value="1"/>
</dbReference>
<dbReference type="GO" id="GO:0008745">
    <property type="term" value="F:N-acetylmuramoyl-L-alanine amidase activity"/>
    <property type="evidence" value="ECO:0007669"/>
    <property type="project" value="InterPro"/>
</dbReference>
<dbReference type="GO" id="GO:0009253">
    <property type="term" value="P:peptidoglycan catabolic process"/>
    <property type="evidence" value="ECO:0007669"/>
    <property type="project" value="InterPro"/>
</dbReference>
<dbReference type="EMBL" id="LYVF01000168">
    <property type="protein sequence ID" value="OAT81121.1"/>
    <property type="molecule type" value="Genomic_DNA"/>
</dbReference>
<dbReference type="SUPFAM" id="SSF110997">
    <property type="entry name" value="Sporulation related repeat"/>
    <property type="match status" value="1"/>
</dbReference>
<keyword evidence="4" id="KW-1185">Reference proteome</keyword>
<dbReference type="RefSeq" id="WP_066669157.1">
    <property type="nucleotide sequence ID" value="NZ_LYVF01000168.1"/>
</dbReference>
<dbReference type="InterPro" id="IPR050695">
    <property type="entry name" value="N-acetylmuramoyl_amidase_3"/>
</dbReference>
<dbReference type="SMART" id="SM00646">
    <property type="entry name" value="Ami_3"/>
    <property type="match status" value="1"/>
</dbReference>
<protein>
    <submittedName>
        <fullName evidence="3">N-acetylmuramoyl-L-alanine amidase</fullName>
    </submittedName>
</protein>